<comment type="subcellular location">
    <subcellularLocation>
        <location evidence="1">Cell membrane</location>
        <topology evidence="1">Multi-pass membrane protein</topology>
    </subcellularLocation>
</comment>
<evidence type="ECO:0000256" key="9">
    <source>
        <dbReference type="SAM" id="Phobius"/>
    </source>
</evidence>
<accession>A0A7X0CXI9</accession>
<keyword evidence="2" id="KW-0813">Transport</keyword>
<evidence type="ECO:0000256" key="8">
    <source>
        <dbReference type="ARBA" id="ARBA00034708"/>
    </source>
</evidence>
<dbReference type="RefSeq" id="WP_183989048.1">
    <property type="nucleotide sequence ID" value="NZ_BMHW01000001.1"/>
</dbReference>
<dbReference type="GO" id="GO:0005254">
    <property type="term" value="F:chloride channel activity"/>
    <property type="evidence" value="ECO:0007669"/>
    <property type="project" value="InterPro"/>
</dbReference>
<organism evidence="10 11">
    <name type="scientific">Rhizobium wenxiniae</name>
    <dbReference type="NCBI Taxonomy" id="1737357"/>
    <lineage>
        <taxon>Bacteria</taxon>
        <taxon>Pseudomonadati</taxon>
        <taxon>Pseudomonadota</taxon>
        <taxon>Alphaproteobacteria</taxon>
        <taxon>Hyphomicrobiales</taxon>
        <taxon>Rhizobiaceae</taxon>
        <taxon>Rhizobium/Agrobacterium group</taxon>
        <taxon>Rhizobium</taxon>
    </lineage>
</organism>
<feature type="transmembrane region" description="Helical" evidence="9">
    <location>
        <begin position="48"/>
        <end position="70"/>
    </location>
</feature>
<evidence type="ECO:0000256" key="7">
    <source>
        <dbReference type="ARBA" id="ARBA00023136"/>
    </source>
</evidence>
<evidence type="ECO:0000256" key="4">
    <source>
        <dbReference type="ARBA" id="ARBA00022692"/>
    </source>
</evidence>
<evidence type="ECO:0000256" key="5">
    <source>
        <dbReference type="ARBA" id="ARBA00022989"/>
    </source>
</evidence>
<feature type="transmembrane region" description="Helical" evidence="9">
    <location>
        <begin position="20"/>
        <end position="42"/>
    </location>
</feature>
<name>A0A7X0CXI9_9HYPH</name>
<proteinExistence type="inferred from homology"/>
<dbReference type="AlphaFoldDB" id="A0A7X0CXI9"/>
<protein>
    <submittedName>
        <fullName evidence="10">Putative membrane protein</fullName>
    </submittedName>
</protein>
<keyword evidence="7 9" id="KW-0472">Membrane</keyword>
<evidence type="ECO:0000256" key="6">
    <source>
        <dbReference type="ARBA" id="ARBA00023065"/>
    </source>
</evidence>
<comment type="similarity">
    <text evidence="8">Belongs to the anion channel-forming bestrophin (TC 1.A.46) family.</text>
</comment>
<evidence type="ECO:0000256" key="2">
    <source>
        <dbReference type="ARBA" id="ARBA00022448"/>
    </source>
</evidence>
<evidence type="ECO:0000313" key="10">
    <source>
        <dbReference type="EMBL" id="MBB6160242.1"/>
    </source>
</evidence>
<keyword evidence="3" id="KW-1003">Cell membrane</keyword>
<evidence type="ECO:0000256" key="3">
    <source>
        <dbReference type="ARBA" id="ARBA00022475"/>
    </source>
</evidence>
<dbReference type="InterPro" id="IPR044669">
    <property type="entry name" value="YneE/VCCN1/2-like"/>
</dbReference>
<dbReference type="PANTHER" id="PTHR33281">
    <property type="entry name" value="UPF0187 PROTEIN YNEE"/>
    <property type="match status" value="1"/>
</dbReference>
<sequence>MIIRERPTLGQLFFIYRGSVIQRIFPQMLVVVAMSAIIVIAHRLAPQFVPSVAGAPFTLIGIALSIFLSFRNSACYERWWEARKNWGELLAASRDLARQTELFEARSAEAGQARRLILLLTVVLADELVKFLRGGDCPNNSAVRLLPKGMSDAIKASRHPPVHIVDLIGRQLIELQRNGMLSDVEFSLFDRTLTRLSGSLAACERLRTTPVPFGYTLLIHRTAHMFCFMVPFGFADVLGPATPLAAGLVAYTFFGLDALGDELEEPFGTLPNDLPIAAISTVIEIDLRSMLGDTDLPPMPKPVDHILL</sequence>
<keyword evidence="6" id="KW-0406">Ion transport</keyword>
<dbReference type="GO" id="GO:0005886">
    <property type="term" value="C:plasma membrane"/>
    <property type="evidence" value="ECO:0007669"/>
    <property type="project" value="UniProtKB-SubCell"/>
</dbReference>
<evidence type="ECO:0000256" key="1">
    <source>
        <dbReference type="ARBA" id="ARBA00004651"/>
    </source>
</evidence>
<keyword evidence="5 9" id="KW-1133">Transmembrane helix</keyword>
<reference evidence="10 11" key="1">
    <citation type="submission" date="2020-08" db="EMBL/GenBank/DDBJ databases">
        <title>Genomic Encyclopedia of Type Strains, Phase IV (KMG-IV): sequencing the most valuable type-strain genomes for metagenomic binning, comparative biology and taxonomic classification.</title>
        <authorList>
            <person name="Goeker M."/>
        </authorList>
    </citation>
    <scope>NUCLEOTIDE SEQUENCE [LARGE SCALE GENOMIC DNA]</scope>
    <source>
        <strain evidence="10 11">DSM 100734</strain>
    </source>
</reference>
<evidence type="ECO:0000313" key="11">
    <source>
        <dbReference type="Proteomes" id="UP000547879"/>
    </source>
</evidence>
<dbReference type="EMBL" id="JACHEG010000001">
    <property type="protein sequence ID" value="MBB6160242.1"/>
    <property type="molecule type" value="Genomic_DNA"/>
</dbReference>
<dbReference type="Pfam" id="PF25539">
    <property type="entry name" value="Bestrophin_2"/>
    <property type="match status" value="1"/>
</dbReference>
<dbReference type="Proteomes" id="UP000547879">
    <property type="component" value="Unassembled WGS sequence"/>
</dbReference>
<comment type="caution">
    <text evidence="10">The sequence shown here is derived from an EMBL/GenBank/DDBJ whole genome shotgun (WGS) entry which is preliminary data.</text>
</comment>
<gene>
    <name evidence="10" type="ORF">HNQ72_000039</name>
</gene>
<dbReference type="PANTHER" id="PTHR33281:SF19">
    <property type="entry name" value="VOLTAGE-DEPENDENT ANION CHANNEL-FORMING PROTEIN YNEE"/>
    <property type="match status" value="1"/>
</dbReference>
<keyword evidence="11" id="KW-1185">Reference proteome</keyword>
<keyword evidence="4 9" id="KW-0812">Transmembrane</keyword>